<keyword evidence="3" id="KW-1185">Reference proteome</keyword>
<evidence type="ECO:0000313" key="2">
    <source>
        <dbReference type="EMBL" id="MDY7229531.1"/>
    </source>
</evidence>
<accession>A0ABU5H8G3</accession>
<organism evidence="2 3">
    <name type="scientific">Hyalangium rubrum</name>
    <dbReference type="NCBI Taxonomy" id="3103134"/>
    <lineage>
        <taxon>Bacteria</taxon>
        <taxon>Pseudomonadati</taxon>
        <taxon>Myxococcota</taxon>
        <taxon>Myxococcia</taxon>
        <taxon>Myxococcales</taxon>
        <taxon>Cystobacterineae</taxon>
        <taxon>Archangiaceae</taxon>
        <taxon>Hyalangium</taxon>
    </lineage>
</organism>
<comment type="caution">
    <text evidence="2">The sequence shown here is derived from an EMBL/GenBank/DDBJ whole genome shotgun (WGS) entry which is preliminary data.</text>
</comment>
<keyword evidence="1" id="KW-0732">Signal</keyword>
<reference evidence="2 3" key="1">
    <citation type="submission" date="2023-12" db="EMBL/GenBank/DDBJ databases">
        <title>the genome sequence of Hyalangium sp. s54d21.</title>
        <authorList>
            <person name="Zhang X."/>
        </authorList>
    </citation>
    <scope>NUCLEOTIDE SEQUENCE [LARGE SCALE GENOMIC DNA]</scope>
    <source>
        <strain evidence="3">s54d21</strain>
    </source>
</reference>
<feature type="chain" id="PRO_5047259308" evidence="1">
    <location>
        <begin position="20"/>
        <end position="224"/>
    </location>
</feature>
<protein>
    <submittedName>
        <fullName evidence="2">Uncharacterized protein</fullName>
    </submittedName>
</protein>
<sequence length="224" mass="24463">MRNSFLIAAILLGSAPAFAEYHASFSATPGPGKNFAFRVSTAPTASTQYQGLSFLLNTSNSGKTNPVPHHFAFSVRGPDQALTCVSGLSNFRWLGRGIAVYPTEGLVAFENFTKNCQTGDGLVNSTLQSVTINSYAQYNVSVWANHYNIGYTIEKQITNGEGYPEWVTISSGDCRSQASAAEASECGEWTAVPGFVDRGSVTWVGNTGDERYWSVSNWYTWNYW</sequence>
<dbReference type="EMBL" id="JAXIVS010000008">
    <property type="protein sequence ID" value="MDY7229531.1"/>
    <property type="molecule type" value="Genomic_DNA"/>
</dbReference>
<dbReference type="Proteomes" id="UP001291309">
    <property type="component" value="Unassembled WGS sequence"/>
</dbReference>
<gene>
    <name evidence="2" type="ORF">SYV04_24270</name>
</gene>
<dbReference type="RefSeq" id="WP_321548252.1">
    <property type="nucleotide sequence ID" value="NZ_JAXIVS010000008.1"/>
</dbReference>
<evidence type="ECO:0000256" key="1">
    <source>
        <dbReference type="SAM" id="SignalP"/>
    </source>
</evidence>
<evidence type="ECO:0000313" key="3">
    <source>
        <dbReference type="Proteomes" id="UP001291309"/>
    </source>
</evidence>
<proteinExistence type="predicted"/>
<name>A0ABU5H8G3_9BACT</name>
<feature type="signal peptide" evidence="1">
    <location>
        <begin position="1"/>
        <end position="19"/>
    </location>
</feature>